<feature type="region of interest" description="Disordered" evidence="7">
    <location>
        <begin position="1"/>
        <end position="21"/>
    </location>
</feature>
<keyword evidence="2" id="KW-0548">Nucleotidyltransferase</keyword>
<evidence type="ECO:0000256" key="4">
    <source>
        <dbReference type="ARBA" id="ARBA00022759"/>
    </source>
</evidence>
<dbReference type="Pfam" id="PF13456">
    <property type="entry name" value="RVT_3"/>
    <property type="match status" value="1"/>
</dbReference>
<evidence type="ECO:0000256" key="2">
    <source>
        <dbReference type="ARBA" id="ARBA00022695"/>
    </source>
</evidence>
<dbReference type="EMBL" id="QJKJ01004825">
    <property type="protein sequence ID" value="RDX92619.1"/>
    <property type="molecule type" value="Genomic_DNA"/>
</dbReference>
<dbReference type="SUPFAM" id="SSF56672">
    <property type="entry name" value="DNA/RNA polymerases"/>
    <property type="match status" value="1"/>
</dbReference>
<evidence type="ECO:0000256" key="3">
    <source>
        <dbReference type="ARBA" id="ARBA00022722"/>
    </source>
</evidence>
<keyword evidence="1" id="KW-0808">Transferase</keyword>
<dbReference type="GO" id="GO:0003676">
    <property type="term" value="F:nucleic acid binding"/>
    <property type="evidence" value="ECO:0007669"/>
    <property type="project" value="InterPro"/>
</dbReference>
<dbReference type="GO" id="GO:0004523">
    <property type="term" value="F:RNA-DNA hybrid ribonuclease activity"/>
    <property type="evidence" value="ECO:0007669"/>
    <property type="project" value="InterPro"/>
</dbReference>
<dbReference type="Pfam" id="PF17917">
    <property type="entry name" value="RT_RNaseH"/>
    <property type="match status" value="1"/>
</dbReference>
<dbReference type="OrthoDB" id="2016287at2759"/>
<dbReference type="PANTHER" id="PTHR48475">
    <property type="entry name" value="RIBONUCLEASE H"/>
    <property type="match status" value="1"/>
</dbReference>
<gene>
    <name evidence="9" type="primary">pol</name>
    <name evidence="9" type="ORF">CR513_25219</name>
</gene>
<dbReference type="PROSITE" id="PS50994">
    <property type="entry name" value="INTEGRASE"/>
    <property type="match status" value="1"/>
</dbReference>
<dbReference type="InterPro" id="IPR041373">
    <property type="entry name" value="RT_RNaseH"/>
</dbReference>
<dbReference type="SUPFAM" id="SSF53098">
    <property type="entry name" value="Ribonuclease H-like"/>
    <property type="match status" value="2"/>
</dbReference>
<dbReference type="CDD" id="cd09279">
    <property type="entry name" value="RNase_HI_like"/>
    <property type="match status" value="1"/>
</dbReference>
<dbReference type="GO" id="GO:0015074">
    <property type="term" value="P:DNA integration"/>
    <property type="evidence" value="ECO:0007669"/>
    <property type="project" value="InterPro"/>
</dbReference>
<keyword evidence="10" id="KW-1185">Reference proteome</keyword>
<organism evidence="9 10">
    <name type="scientific">Mucuna pruriens</name>
    <name type="common">Velvet bean</name>
    <name type="synonym">Dolichos pruriens</name>
    <dbReference type="NCBI Taxonomy" id="157652"/>
    <lineage>
        <taxon>Eukaryota</taxon>
        <taxon>Viridiplantae</taxon>
        <taxon>Streptophyta</taxon>
        <taxon>Embryophyta</taxon>
        <taxon>Tracheophyta</taxon>
        <taxon>Spermatophyta</taxon>
        <taxon>Magnoliopsida</taxon>
        <taxon>eudicotyledons</taxon>
        <taxon>Gunneridae</taxon>
        <taxon>Pentapetalae</taxon>
        <taxon>rosids</taxon>
        <taxon>fabids</taxon>
        <taxon>Fabales</taxon>
        <taxon>Fabaceae</taxon>
        <taxon>Papilionoideae</taxon>
        <taxon>50 kb inversion clade</taxon>
        <taxon>NPAAA clade</taxon>
        <taxon>indigoferoid/millettioid clade</taxon>
        <taxon>Phaseoleae</taxon>
        <taxon>Mucuna</taxon>
    </lineage>
</organism>
<evidence type="ECO:0000256" key="7">
    <source>
        <dbReference type="SAM" id="MobiDB-lite"/>
    </source>
</evidence>
<keyword evidence="6" id="KW-0695">RNA-directed DNA polymerase</keyword>
<dbReference type="GO" id="GO:0003964">
    <property type="term" value="F:RNA-directed DNA polymerase activity"/>
    <property type="evidence" value="ECO:0007669"/>
    <property type="project" value="UniProtKB-KW"/>
</dbReference>
<evidence type="ECO:0000256" key="5">
    <source>
        <dbReference type="ARBA" id="ARBA00022801"/>
    </source>
</evidence>
<reference evidence="9" key="1">
    <citation type="submission" date="2018-05" db="EMBL/GenBank/DDBJ databases">
        <title>Draft genome of Mucuna pruriens seed.</title>
        <authorList>
            <person name="Nnadi N.E."/>
            <person name="Vos R."/>
            <person name="Hasami M.H."/>
            <person name="Devisetty U.K."/>
            <person name="Aguiy J.C."/>
        </authorList>
    </citation>
    <scope>NUCLEOTIDE SEQUENCE [LARGE SCALE GENOMIC DNA]</scope>
    <source>
        <strain evidence="9">JCA_2017</strain>
    </source>
</reference>
<dbReference type="Pfam" id="PF00665">
    <property type="entry name" value="rve"/>
    <property type="match status" value="1"/>
</dbReference>
<accession>A0A371GQ08</accession>
<dbReference type="InterPro" id="IPR002156">
    <property type="entry name" value="RNaseH_domain"/>
</dbReference>
<evidence type="ECO:0000256" key="6">
    <source>
        <dbReference type="ARBA" id="ARBA00022918"/>
    </source>
</evidence>
<dbReference type="PANTHER" id="PTHR48475:SF2">
    <property type="entry name" value="RIBONUCLEASE H"/>
    <property type="match status" value="1"/>
</dbReference>
<evidence type="ECO:0000313" key="9">
    <source>
        <dbReference type="EMBL" id="RDX92619.1"/>
    </source>
</evidence>
<feature type="non-terminal residue" evidence="9">
    <location>
        <position position="1"/>
    </location>
</feature>
<evidence type="ECO:0000259" key="8">
    <source>
        <dbReference type="PROSITE" id="PS50994"/>
    </source>
</evidence>
<dbReference type="InterPro" id="IPR012337">
    <property type="entry name" value="RNaseH-like_sf"/>
</dbReference>
<keyword evidence="5" id="KW-0378">Hydrolase</keyword>
<dbReference type="Gene3D" id="3.30.420.10">
    <property type="entry name" value="Ribonuclease H-like superfamily/Ribonuclease H"/>
    <property type="match status" value="2"/>
</dbReference>
<feature type="domain" description="Integrase catalytic" evidence="8">
    <location>
        <begin position="397"/>
        <end position="510"/>
    </location>
</feature>
<dbReference type="AlphaFoldDB" id="A0A371GQ08"/>
<dbReference type="InterPro" id="IPR001584">
    <property type="entry name" value="Integrase_cat-core"/>
</dbReference>
<comment type="caution">
    <text evidence="9">The sequence shown here is derived from an EMBL/GenBank/DDBJ whole genome shotgun (WGS) entry which is preliminary data.</text>
</comment>
<keyword evidence="4" id="KW-0255">Endonuclease</keyword>
<sequence>MRGGFPGVKDDVSLSPYPHTAEEEGEQRPIYYASKVLQGVELQYQKIEKVALTIVVTARKLRPYFQSHPMICRTDLPIRQILRKPNLARRMTGWAVELLEFDMAYETRGHMKAQVLTDFINELTPNSREEEDAGDNKEWMLSIDGSSNKKGSRAWIILEGPGGVLIEQSFRFDFRASNNQAKYEALLAGIRFTKELGTRKLPVKSDSQVVTRHRSTFEWFTLLHVPREQNERVDLLAKLASTQKGGLHRIVIQEALGRPTIEETRVLCTEWRSSCLHLIINYLSQDVASDDPQETQRIKRETTKYVLIADHCIGGAFSIPLRQCLGKAKGECAIKEVLEGACGSHIGGRALANKIARVGFYLLAIKKDNLAFVKKCNKCQCYADRHQAPPEQLHSITLSWPFYMWGVDILGHFLLAIGQIKFLLVVVDYFTKWIEVEPIAMISVERVMHFYWRRIICCFGLSTIIVGDNGTQFTSREVVEFCVQYVIKQSFTFMEHPQSNEQAKATNRVILKGQCKGAMGRGTAIGALVISHHTALDTQETPFCLTFGTDAIISVEVEESSPCVVFTQCDGNEEELRENLDLL</sequence>
<evidence type="ECO:0000313" key="10">
    <source>
        <dbReference type="Proteomes" id="UP000257109"/>
    </source>
</evidence>
<proteinExistence type="predicted"/>
<name>A0A371GQ08_MUCPR</name>
<dbReference type="Proteomes" id="UP000257109">
    <property type="component" value="Unassembled WGS sequence"/>
</dbReference>
<dbReference type="InterPro" id="IPR043502">
    <property type="entry name" value="DNA/RNA_pol_sf"/>
</dbReference>
<protein>
    <submittedName>
        <fullName evidence="9">Pro-Pol polyprotein</fullName>
    </submittedName>
</protein>
<keyword evidence="3" id="KW-0540">Nuclease</keyword>
<evidence type="ECO:0000256" key="1">
    <source>
        <dbReference type="ARBA" id="ARBA00022679"/>
    </source>
</evidence>
<dbReference type="InterPro" id="IPR036397">
    <property type="entry name" value="RNaseH_sf"/>
</dbReference>